<evidence type="ECO:0000313" key="18">
    <source>
        <dbReference type="Ensembl" id="ENSSSUP00005034759.1"/>
    </source>
</evidence>
<reference evidence="18 19" key="1">
    <citation type="submission" date="2019-05" db="EMBL/GenBank/DDBJ databases">
        <title>A Chromosome-scale Meerkat (S. suricatta) Genome Assembly.</title>
        <authorList>
            <person name="Dudchenko O."/>
            <person name="Lieberman Aiden E."/>
            <person name="Tung J."/>
            <person name="Barreiro L.B."/>
            <person name="Clutton-Brock T.H."/>
        </authorList>
    </citation>
    <scope>NUCLEOTIDE SEQUENCE [LARGE SCALE GENOMIC DNA]</scope>
</reference>
<evidence type="ECO:0000256" key="1">
    <source>
        <dbReference type="ARBA" id="ARBA00004251"/>
    </source>
</evidence>
<feature type="signal peptide" evidence="16">
    <location>
        <begin position="1"/>
        <end position="20"/>
    </location>
</feature>
<dbReference type="Pfam" id="PF16680">
    <property type="entry name" value="Ig_4"/>
    <property type="match status" value="1"/>
</dbReference>
<dbReference type="GO" id="GO:0009897">
    <property type="term" value="C:external side of plasma membrane"/>
    <property type="evidence" value="ECO:0007669"/>
    <property type="project" value="TreeGrafter"/>
</dbReference>
<dbReference type="PROSITE" id="PS51055">
    <property type="entry name" value="ITAM_1"/>
    <property type="match status" value="1"/>
</dbReference>
<dbReference type="Gene3D" id="2.60.40.10">
    <property type="entry name" value="Immunoglobulins"/>
    <property type="match status" value="1"/>
</dbReference>
<evidence type="ECO:0000256" key="8">
    <source>
        <dbReference type="ARBA" id="ARBA00022989"/>
    </source>
</evidence>
<evidence type="ECO:0000256" key="10">
    <source>
        <dbReference type="ARBA" id="ARBA00023136"/>
    </source>
</evidence>
<dbReference type="Ensembl" id="ENSSSUT00005039606.1">
    <property type="protein sequence ID" value="ENSSSUP00005034759.1"/>
    <property type="gene ID" value="ENSSSUG00005022301.1"/>
</dbReference>
<comment type="subunit">
    <text evidence="15">The TCR-CD3 complex is composed of a CD3D/CD3E and a CD3G/CD3E heterodimers that preferentially associate with TCRalpha and TCRbeta, respectively, to form TCRalpha/CD3E/CD3G and TCRbeta/CD3G/CD3E trimers. In turn, the hexamer interacts with CD3Z homodimer to form the TCR-CD3 complex. Alternatively, TCRalpha and TCRbeta can be replaced by TCRgamma and TCRdelta. Interacts with coreceptors CD4 and CD8.</text>
</comment>
<dbReference type="InterPro" id="IPR013783">
    <property type="entry name" value="Ig-like_fold"/>
</dbReference>
<dbReference type="AlphaFoldDB" id="A0A673VD06"/>
<keyword evidence="3" id="KW-1003">Cell membrane</keyword>
<evidence type="ECO:0000256" key="3">
    <source>
        <dbReference type="ARBA" id="ARBA00022475"/>
    </source>
</evidence>
<feature type="domain" description="CD3 gamma/delta subunit Ig-like" evidence="17">
    <location>
        <begin position="29"/>
        <end position="89"/>
    </location>
</feature>
<evidence type="ECO:0000256" key="14">
    <source>
        <dbReference type="ARBA" id="ARBA00030628"/>
    </source>
</evidence>
<keyword evidence="13" id="KW-0325">Glycoprotein</keyword>
<organism evidence="18 19">
    <name type="scientific">Suricata suricatta</name>
    <name type="common">Meerkat</name>
    <dbReference type="NCBI Taxonomy" id="37032"/>
    <lineage>
        <taxon>Eukaryota</taxon>
        <taxon>Metazoa</taxon>
        <taxon>Chordata</taxon>
        <taxon>Craniata</taxon>
        <taxon>Vertebrata</taxon>
        <taxon>Euteleostomi</taxon>
        <taxon>Mammalia</taxon>
        <taxon>Eutheria</taxon>
        <taxon>Laurasiatheria</taxon>
        <taxon>Carnivora</taxon>
        <taxon>Feliformia</taxon>
        <taxon>Herpestidae</taxon>
        <taxon>Suricata</taxon>
    </lineage>
</organism>
<keyword evidence="9" id="KW-1064">Adaptive immunity</keyword>
<name>A0A673VD06_SURSU</name>
<sequence>MERSRVLAGLLLAVLSRVSPYKVSVEELEDKVLLNCNTSVVWLEGTTGTLLRNGTNLDLGKRILDPRGVYMCKRPEEKEDTPVMQIYFRTADAQTLLGNDQLYQPLRDRSDAQYSHLGENWPRKK</sequence>
<dbReference type="InterPro" id="IPR003110">
    <property type="entry name" value="Phos_immunorcpt_sig_ITAM"/>
</dbReference>
<evidence type="ECO:0000259" key="17">
    <source>
        <dbReference type="Pfam" id="PF16680"/>
    </source>
</evidence>
<evidence type="ECO:0000256" key="2">
    <source>
        <dbReference type="ARBA" id="ARBA00014256"/>
    </source>
</evidence>
<evidence type="ECO:0000256" key="5">
    <source>
        <dbReference type="ARBA" id="ARBA00022692"/>
    </source>
</evidence>
<evidence type="ECO:0000256" key="9">
    <source>
        <dbReference type="ARBA" id="ARBA00023130"/>
    </source>
</evidence>
<dbReference type="PANTHER" id="PTHR10570:SF5">
    <property type="entry name" value="T-CELL SURFACE GLYCOPROTEIN CD3 DELTA CHAIN"/>
    <property type="match status" value="1"/>
</dbReference>
<keyword evidence="8" id="KW-1133">Transmembrane helix</keyword>
<evidence type="ECO:0000256" key="12">
    <source>
        <dbReference type="ARBA" id="ARBA00023170"/>
    </source>
</evidence>
<dbReference type="PANTHER" id="PTHR10570">
    <property type="entry name" value="T-CELL SURFACE GLYCOPROTEIN CD3 GAMMA CHAIN / DELTA CHAIN"/>
    <property type="match status" value="1"/>
</dbReference>
<proteinExistence type="predicted"/>
<dbReference type="Pfam" id="PF02189">
    <property type="entry name" value="ITAM"/>
    <property type="match status" value="1"/>
</dbReference>
<accession>A0A673VD06</accession>
<keyword evidence="19" id="KW-1185">Reference proteome</keyword>
<keyword evidence="7" id="KW-0391">Immunity</keyword>
<protein>
    <recommendedName>
        <fullName evidence="2">T-cell surface glycoprotein CD3 delta chain</fullName>
    </recommendedName>
    <alternativeName>
        <fullName evidence="14">T-cell receptor T3 delta chain</fullName>
    </alternativeName>
</protein>
<dbReference type="InterPro" id="IPR015484">
    <property type="entry name" value="CD3_esu/gsu/dsu"/>
</dbReference>
<dbReference type="InterPro" id="IPR036179">
    <property type="entry name" value="Ig-like_dom_sf"/>
</dbReference>
<dbReference type="SMART" id="SM00077">
    <property type="entry name" value="ITAM"/>
    <property type="match status" value="1"/>
</dbReference>
<evidence type="ECO:0000256" key="7">
    <source>
        <dbReference type="ARBA" id="ARBA00022859"/>
    </source>
</evidence>
<gene>
    <name evidence="18" type="primary">CD3D</name>
</gene>
<evidence type="ECO:0000256" key="16">
    <source>
        <dbReference type="SAM" id="SignalP"/>
    </source>
</evidence>
<dbReference type="GO" id="GO:0002250">
    <property type="term" value="P:adaptive immune response"/>
    <property type="evidence" value="ECO:0007669"/>
    <property type="project" value="UniProtKB-KW"/>
</dbReference>
<evidence type="ECO:0000256" key="13">
    <source>
        <dbReference type="ARBA" id="ARBA00023180"/>
    </source>
</evidence>
<dbReference type="Proteomes" id="UP000472268">
    <property type="component" value="Chromosome 11"/>
</dbReference>
<dbReference type="SUPFAM" id="SSF48726">
    <property type="entry name" value="Immunoglobulin"/>
    <property type="match status" value="1"/>
</dbReference>
<dbReference type="InterPro" id="IPR032052">
    <property type="entry name" value="Ig_4"/>
</dbReference>
<keyword evidence="11" id="KW-1015">Disulfide bond</keyword>
<keyword evidence="4" id="KW-0597">Phosphoprotein</keyword>
<keyword evidence="5" id="KW-0812">Transmembrane</keyword>
<dbReference type="GO" id="GO:0042105">
    <property type="term" value="C:alpha-beta T cell receptor complex"/>
    <property type="evidence" value="ECO:0007669"/>
    <property type="project" value="TreeGrafter"/>
</dbReference>
<feature type="chain" id="PRO_5025542763" description="T-cell surface glycoprotein CD3 delta chain" evidence="16">
    <location>
        <begin position="21"/>
        <end position="125"/>
    </location>
</feature>
<dbReference type="GO" id="GO:0045059">
    <property type="term" value="P:positive thymic T cell selection"/>
    <property type="evidence" value="ECO:0007669"/>
    <property type="project" value="TreeGrafter"/>
</dbReference>
<keyword evidence="10" id="KW-0472">Membrane</keyword>
<evidence type="ECO:0000313" key="19">
    <source>
        <dbReference type="Proteomes" id="UP000472268"/>
    </source>
</evidence>
<reference evidence="18" key="3">
    <citation type="submission" date="2025-09" db="UniProtKB">
        <authorList>
            <consortium name="Ensembl"/>
        </authorList>
    </citation>
    <scope>IDENTIFICATION</scope>
</reference>
<reference evidence="18" key="2">
    <citation type="submission" date="2025-08" db="UniProtKB">
        <authorList>
            <consortium name="Ensembl"/>
        </authorList>
    </citation>
    <scope>IDENTIFICATION</scope>
</reference>
<evidence type="ECO:0000256" key="11">
    <source>
        <dbReference type="ARBA" id="ARBA00023157"/>
    </source>
</evidence>
<keyword evidence="6 16" id="KW-0732">Signal</keyword>
<dbReference type="GO" id="GO:0004888">
    <property type="term" value="F:transmembrane signaling receptor activity"/>
    <property type="evidence" value="ECO:0007669"/>
    <property type="project" value="InterPro"/>
</dbReference>
<evidence type="ECO:0000256" key="6">
    <source>
        <dbReference type="ARBA" id="ARBA00022729"/>
    </source>
</evidence>
<keyword evidence="12" id="KW-0675">Receptor</keyword>
<evidence type="ECO:0000256" key="15">
    <source>
        <dbReference type="ARBA" id="ARBA00047083"/>
    </source>
</evidence>
<evidence type="ECO:0000256" key="4">
    <source>
        <dbReference type="ARBA" id="ARBA00022553"/>
    </source>
</evidence>
<dbReference type="GO" id="GO:0007166">
    <property type="term" value="P:cell surface receptor signaling pathway"/>
    <property type="evidence" value="ECO:0007669"/>
    <property type="project" value="InterPro"/>
</dbReference>
<comment type="subcellular location">
    <subcellularLocation>
        <location evidence="1">Cell membrane</location>
        <topology evidence="1">Single-pass type I membrane protein</topology>
    </subcellularLocation>
</comment>